<evidence type="ECO:0000313" key="2">
    <source>
        <dbReference type="EMBL" id="KAB0633172.1"/>
    </source>
</evidence>
<dbReference type="Proteomes" id="UP000281098">
    <property type="component" value="Unassembled WGS sequence"/>
</dbReference>
<evidence type="ECO:0008006" key="6">
    <source>
        <dbReference type="Google" id="ProtNLM"/>
    </source>
</evidence>
<keyword evidence="4" id="KW-1185">Reference proteome</keyword>
<dbReference type="KEGG" id="bstg:WT74_20330"/>
<organism evidence="2 5">
    <name type="scientific">Burkholderia stagnalis</name>
    <dbReference type="NCBI Taxonomy" id="1503054"/>
    <lineage>
        <taxon>Bacteria</taxon>
        <taxon>Pseudomonadati</taxon>
        <taxon>Pseudomonadota</taxon>
        <taxon>Betaproteobacteria</taxon>
        <taxon>Burkholderiales</taxon>
        <taxon>Burkholderiaceae</taxon>
        <taxon>Burkholderia</taxon>
        <taxon>Burkholderia cepacia complex</taxon>
    </lineage>
</organism>
<reference evidence="2 5" key="2">
    <citation type="submission" date="2019-09" db="EMBL/GenBank/DDBJ databases">
        <title>Draft genome sequences of 48 bacterial type strains from the CCUG.</title>
        <authorList>
            <person name="Tunovic T."/>
            <person name="Pineiro-Iglesias B."/>
            <person name="Unosson C."/>
            <person name="Inganas E."/>
            <person name="Ohlen M."/>
            <person name="Cardew S."/>
            <person name="Jensie-Markopoulos S."/>
            <person name="Salva-Serra F."/>
            <person name="Jaen-Luchoro D."/>
            <person name="Karlsson R."/>
            <person name="Svensson-Stadler L."/>
            <person name="Chun J."/>
            <person name="Moore E."/>
        </authorList>
    </citation>
    <scope>NUCLEOTIDE SEQUENCE [LARGE SCALE GENOMIC DNA]</scope>
    <source>
        <strain evidence="2 5">CCUG 65686</strain>
    </source>
</reference>
<evidence type="ECO:0000313" key="5">
    <source>
        <dbReference type="Proteomes" id="UP000473470"/>
    </source>
</evidence>
<dbReference type="EMBL" id="QTPM01000017">
    <property type="protein sequence ID" value="RQY92302.1"/>
    <property type="molecule type" value="Genomic_DNA"/>
</dbReference>
<dbReference type="EMBL" id="VZOK01000072">
    <property type="protein sequence ID" value="KAB0633172.1"/>
    <property type="molecule type" value="Genomic_DNA"/>
</dbReference>
<keyword evidence="1" id="KW-1133">Transmembrane helix</keyword>
<gene>
    <name evidence="3" type="ORF">DF017_15900</name>
    <name evidence="2" type="ORF">F7R25_30765</name>
</gene>
<proteinExistence type="predicted"/>
<accession>A0A3P0NBT1</accession>
<name>A0A3P0NBT1_9BURK</name>
<evidence type="ECO:0000313" key="4">
    <source>
        <dbReference type="Proteomes" id="UP000281098"/>
    </source>
</evidence>
<comment type="caution">
    <text evidence="2">The sequence shown here is derived from an EMBL/GenBank/DDBJ whole genome shotgun (WGS) entry which is preliminary data.</text>
</comment>
<keyword evidence="1" id="KW-0472">Membrane</keyword>
<feature type="transmembrane region" description="Helical" evidence="1">
    <location>
        <begin position="62"/>
        <end position="79"/>
    </location>
</feature>
<feature type="transmembrane region" description="Helical" evidence="1">
    <location>
        <begin position="38"/>
        <end position="55"/>
    </location>
</feature>
<evidence type="ECO:0000313" key="3">
    <source>
        <dbReference type="EMBL" id="RQY92302.1"/>
    </source>
</evidence>
<evidence type="ECO:0000256" key="1">
    <source>
        <dbReference type="SAM" id="Phobius"/>
    </source>
</evidence>
<protein>
    <recommendedName>
        <fullName evidence="6">Branched-chain amino acid transporter</fullName>
    </recommendedName>
</protein>
<dbReference type="Pfam" id="PF05437">
    <property type="entry name" value="AzlD"/>
    <property type="match status" value="1"/>
</dbReference>
<sequence length="111" mass="12060">MNNAMLGTLLLLGVSVLVRVIPSIVRLPFDNRRQQTLRQLLPIAVFVNLVAYCFLSEVKTHPAEAVAAFALLLGMITFLPRVGVLLSVVLSSTVYFLMLHFGAGGHLIASI</sequence>
<dbReference type="Proteomes" id="UP000473470">
    <property type="component" value="Unassembled WGS sequence"/>
</dbReference>
<dbReference type="AlphaFoldDB" id="A0A3P0NBT1"/>
<reference evidence="3 4" key="1">
    <citation type="submission" date="2018-08" db="EMBL/GenBank/DDBJ databases">
        <title>Comparative analysis of Burkholderia isolates from Puerto Rico.</title>
        <authorList>
            <person name="Hall C."/>
            <person name="Sahl J."/>
            <person name="Wagner D."/>
        </authorList>
    </citation>
    <scope>NUCLEOTIDE SEQUENCE [LARGE SCALE GENOMIC DNA]</scope>
    <source>
        <strain evidence="3 4">Bp8966</strain>
    </source>
</reference>
<keyword evidence="1" id="KW-0812">Transmembrane</keyword>
<dbReference type="InterPro" id="IPR008407">
    <property type="entry name" value="Brnchd-chn_aa_trnsp_AzlD"/>
</dbReference>